<keyword evidence="5 6" id="KW-0413">Isomerase</keyword>
<evidence type="ECO:0000256" key="5">
    <source>
        <dbReference type="ARBA" id="ARBA00023235"/>
    </source>
</evidence>
<dbReference type="GO" id="GO:0051750">
    <property type="term" value="F:delta(3,5)-delta(2,4)-dienoyl-CoA isomerase activity"/>
    <property type="evidence" value="ECO:0007669"/>
    <property type="project" value="TreeGrafter"/>
</dbReference>
<dbReference type="PANTHER" id="PTHR43149:SF1">
    <property type="entry name" value="DELTA(3,5)-DELTA(2,4)-DIENOYL-COA ISOMERASE, MITOCHONDRIAL"/>
    <property type="match status" value="1"/>
</dbReference>
<dbReference type="Gene3D" id="3.90.226.10">
    <property type="entry name" value="2-enoyl-CoA Hydratase, Chain A, domain 1"/>
    <property type="match status" value="1"/>
</dbReference>
<sequence length="283" mass="30080">MSLAASLSSKWINVSEPHPHVLHVELHRTPVNAFSSELWADYGALMDRITHEGRDVRALVLSSALPKVFTAGIDIADLGAGPPAADNARKSLATHTHLKEFQHAIGSPERCPFPVIAAVHGLVIGLGIDIISACDIRLAAEGTQFTIKEVDVGLAADIGTLAYLPKISGNESLMRELAYTARMFSAEEALRLGLLSNVVAGGREGVVRAALDLAAVIAQKSPVAVSGTKRILTHSRDHSVAQNLEYTAAWNAGALQTADIPESLRAAKARSQPVFAPLRKSKL</sequence>
<dbReference type="FunFam" id="1.10.12.10:FF:000004">
    <property type="entry name" value="Delta3,5-delta2,4-dienoyl-CoA isomerase"/>
    <property type="match status" value="1"/>
</dbReference>
<comment type="caution">
    <text evidence="6">The sequence shown here is derived from an EMBL/GenBank/DDBJ whole genome shotgun (WGS) entry which is preliminary data.</text>
</comment>
<dbReference type="CDD" id="cd06558">
    <property type="entry name" value="crotonase-like"/>
    <property type="match status" value="1"/>
</dbReference>
<dbReference type="InterPro" id="IPR014748">
    <property type="entry name" value="Enoyl-CoA_hydra_C"/>
</dbReference>
<name>A0AAV9ZL08_9AGAR</name>
<evidence type="ECO:0000256" key="1">
    <source>
        <dbReference type="ARBA" id="ARBA00005005"/>
    </source>
</evidence>
<comment type="pathway">
    <text evidence="1">Lipid metabolism; fatty acid beta-oxidation.</text>
</comment>
<evidence type="ECO:0000256" key="2">
    <source>
        <dbReference type="ARBA" id="ARBA00005254"/>
    </source>
</evidence>
<evidence type="ECO:0000256" key="3">
    <source>
        <dbReference type="ARBA" id="ARBA00022832"/>
    </source>
</evidence>
<keyword evidence="7" id="KW-1185">Reference proteome</keyword>
<dbReference type="GO" id="GO:0006631">
    <property type="term" value="P:fatty acid metabolic process"/>
    <property type="evidence" value="ECO:0007669"/>
    <property type="project" value="UniProtKB-KW"/>
</dbReference>
<keyword evidence="4" id="KW-0443">Lipid metabolism</keyword>
<evidence type="ECO:0000256" key="4">
    <source>
        <dbReference type="ARBA" id="ARBA00023098"/>
    </source>
</evidence>
<dbReference type="AlphaFoldDB" id="A0AAV9ZL08"/>
<gene>
    <name evidence="6" type="ORF">R3P38DRAFT_3103407</name>
</gene>
<organism evidence="6 7">
    <name type="scientific">Favolaschia claudopus</name>
    <dbReference type="NCBI Taxonomy" id="2862362"/>
    <lineage>
        <taxon>Eukaryota</taxon>
        <taxon>Fungi</taxon>
        <taxon>Dikarya</taxon>
        <taxon>Basidiomycota</taxon>
        <taxon>Agaricomycotina</taxon>
        <taxon>Agaricomycetes</taxon>
        <taxon>Agaricomycetidae</taxon>
        <taxon>Agaricales</taxon>
        <taxon>Marasmiineae</taxon>
        <taxon>Mycenaceae</taxon>
        <taxon>Favolaschia</taxon>
    </lineage>
</organism>
<dbReference type="SUPFAM" id="SSF52096">
    <property type="entry name" value="ClpP/crotonase"/>
    <property type="match status" value="1"/>
</dbReference>
<dbReference type="GO" id="GO:0005739">
    <property type="term" value="C:mitochondrion"/>
    <property type="evidence" value="ECO:0007669"/>
    <property type="project" value="TreeGrafter"/>
</dbReference>
<proteinExistence type="inferred from homology"/>
<evidence type="ECO:0000313" key="6">
    <source>
        <dbReference type="EMBL" id="KAK6984876.1"/>
    </source>
</evidence>
<comment type="similarity">
    <text evidence="2">Belongs to the enoyl-CoA hydratase/isomerase family.</text>
</comment>
<protein>
    <submittedName>
        <fullName evidence="6">Delta-2 dienoyl-CoA isomerase</fullName>
    </submittedName>
</protein>
<dbReference type="InterPro" id="IPR045002">
    <property type="entry name" value="Ech1-like"/>
</dbReference>
<dbReference type="InterPro" id="IPR029045">
    <property type="entry name" value="ClpP/crotonase-like_dom_sf"/>
</dbReference>
<dbReference type="EMBL" id="JAWWNJ010000134">
    <property type="protein sequence ID" value="KAK6984876.1"/>
    <property type="molecule type" value="Genomic_DNA"/>
</dbReference>
<dbReference type="Pfam" id="PF00378">
    <property type="entry name" value="ECH_1"/>
    <property type="match status" value="1"/>
</dbReference>
<keyword evidence="3" id="KW-0276">Fatty acid metabolism</keyword>
<dbReference type="PANTHER" id="PTHR43149">
    <property type="entry name" value="ENOYL-COA HYDRATASE"/>
    <property type="match status" value="1"/>
</dbReference>
<accession>A0AAV9ZL08</accession>
<dbReference type="Gene3D" id="1.10.12.10">
    <property type="entry name" value="Lyase 2-enoyl-coa Hydratase, Chain A, domain 2"/>
    <property type="match status" value="1"/>
</dbReference>
<dbReference type="Proteomes" id="UP001362999">
    <property type="component" value="Unassembled WGS sequence"/>
</dbReference>
<dbReference type="InterPro" id="IPR001753">
    <property type="entry name" value="Enoyl-CoA_hydra/iso"/>
</dbReference>
<evidence type="ECO:0000313" key="7">
    <source>
        <dbReference type="Proteomes" id="UP001362999"/>
    </source>
</evidence>
<reference evidence="6 7" key="1">
    <citation type="journal article" date="2024" name="J Genomics">
        <title>Draft genome sequencing and assembly of Favolaschia claudopus CIRM-BRFM 2984 isolated from oak limbs.</title>
        <authorList>
            <person name="Navarro D."/>
            <person name="Drula E."/>
            <person name="Chaduli D."/>
            <person name="Cazenave R."/>
            <person name="Ahrendt S."/>
            <person name="Wang J."/>
            <person name="Lipzen A."/>
            <person name="Daum C."/>
            <person name="Barry K."/>
            <person name="Grigoriev I.V."/>
            <person name="Favel A."/>
            <person name="Rosso M.N."/>
            <person name="Martin F."/>
        </authorList>
    </citation>
    <scope>NUCLEOTIDE SEQUENCE [LARGE SCALE GENOMIC DNA]</scope>
    <source>
        <strain evidence="6 7">CIRM-BRFM 2984</strain>
    </source>
</reference>